<reference evidence="3 4" key="1">
    <citation type="journal article" date="2017" name="Nat. Commun.">
        <title>Genome assembly with in vitro proximity ligation data and whole-genome triplication in lettuce.</title>
        <authorList>
            <person name="Reyes-Chin-Wo S."/>
            <person name="Wang Z."/>
            <person name="Yang X."/>
            <person name="Kozik A."/>
            <person name="Arikit S."/>
            <person name="Song C."/>
            <person name="Xia L."/>
            <person name="Froenicke L."/>
            <person name="Lavelle D.O."/>
            <person name="Truco M.J."/>
            <person name="Xia R."/>
            <person name="Zhu S."/>
            <person name="Xu C."/>
            <person name="Xu H."/>
            <person name="Xu X."/>
            <person name="Cox K."/>
            <person name="Korf I."/>
            <person name="Meyers B.C."/>
            <person name="Michelmore R.W."/>
        </authorList>
    </citation>
    <scope>NUCLEOTIDE SEQUENCE [LARGE SCALE GENOMIC DNA]</scope>
    <source>
        <strain evidence="4">cv. Salinas</strain>
        <tissue evidence="3">Seedlings</tissue>
    </source>
</reference>
<evidence type="ECO:0000256" key="1">
    <source>
        <dbReference type="PROSITE-ProRule" id="PRU00339"/>
    </source>
</evidence>
<gene>
    <name evidence="3" type="ORF">LSAT_V11C800425400</name>
</gene>
<keyword evidence="4" id="KW-1185">Reference proteome</keyword>
<accession>A0A9R1X0G1</accession>
<evidence type="ECO:0000313" key="4">
    <source>
        <dbReference type="Proteomes" id="UP000235145"/>
    </source>
</evidence>
<organism evidence="3 4">
    <name type="scientific">Lactuca sativa</name>
    <name type="common">Garden lettuce</name>
    <dbReference type="NCBI Taxonomy" id="4236"/>
    <lineage>
        <taxon>Eukaryota</taxon>
        <taxon>Viridiplantae</taxon>
        <taxon>Streptophyta</taxon>
        <taxon>Embryophyta</taxon>
        <taxon>Tracheophyta</taxon>
        <taxon>Spermatophyta</taxon>
        <taxon>Magnoliopsida</taxon>
        <taxon>eudicotyledons</taxon>
        <taxon>Gunneridae</taxon>
        <taxon>Pentapetalae</taxon>
        <taxon>asterids</taxon>
        <taxon>campanulids</taxon>
        <taxon>Asterales</taxon>
        <taxon>Asteraceae</taxon>
        <taxon>Cichorioideae</taxon>
        <taxon>Cichorieae</taxon>
        <taxon>Lactucinae</taxon>
        <taxon>Lactuca</taxon>
    </lineage>
</organism>
<dbReference type="Pfam" id="PF13424">
    <property type="entry name" value="TPR_12"/>
    <property type="match status" value="1"/>
</dbReference>
<feature type="compositionally biased region" description="Basic and acidic residues" evidence="2">
    <location>
        <begin position="46"/>
        <end position="62"/>
    </location>
</feature>
<dbReference type="InterPro" id="IPR011990">
    <property type="entry name" value="TPR-like_helical_dom_sf"/>
</dbReference>
<comment type="caution">
    <text evidence="3">The sequence shown here is derived from an EMBL/GenBank/DDBJ whole genome shotgun (WGS) entry which is preliminary data.</text>
</comment>
<dbReference type="SMART" id="SM00028">
    <property type="entry name" value="TPR"/>
    <property type="match status" value="5"/>
</dbReference>
<sequence>MSEDRYGNARKNKQRKSRNVVNVCIETNSTAIEPNPDSSSQAISEVDQKPDTRNIEEAESSLRESNSLNYEEARALLGRYEYQKGNIEAALHVFEGIDLAAATPKMKISLNELRKPQRHSSTYGAPPFSINTVGLLLEAAYLKSKSLQNFGRYKEAAESCKVVLDVIESSFPLGLPQNLGTDHKLQETLTNSVGLLPELYQLAESHQEAIISFRRALLHHWNLDKETTAKIQKQFAIFLLYSGSEEANPPNFRFQTDGSFIPKNNIEEAILILMILLRKVCLKKIEWDPDILDHLSYALSISGGFVSLGKQLEELLPGIIENNERCLLLALCYYAQNDCSSALNLIKIIQETDDRHIVLPLLIASKIHSESSNSTQGVRTSKRAIHLVKDKCEEMMGVAYSFLGVSLSVSSHSKSESESLQCLETAGRLTKMVDSQIVYLLGLESAEQRKLDVAFGYANRLIHLEGGSHVRGWMLLARILSAQKRFKDGESVINAALDQTVKWDQGELLRTKAKLQLARGQVKRAIQTYTQLLAVLQVQFKSFGFSKKNHDRKLELETWNDLAKVYIRLSQWQDAEACLMKSKAICNYSASTRHTTGLLYEAQGLNRQALKAYKHALDVDPGDVESLVSMAVVLRKVGGGAGAVGRGFLNEALRVDRMKSSVWYNLGLYLRDESPMEAADCFEAAGVLKETEPIEPFR</sequence>
<dbReference type="SUPFAM" id="SSF48452">
    <property type="entry name" value="TPR-like"/>
    <property type="match status" value="2"/>
</dbReference>
<dbReference type="InterPro" id="IPR019734">
    <property type="entry name" value="TPR_rpt"/>
</dbReference>
<dbReference type="Gene3D" id="1.25.40.10">
    <property type="entry name" value="Tetratricopeptide repeat domain"/>
    <property type="match status" value="1"/>
</dbReference>
<feature type="compositionally biased region" description="Basic residues" evidence="2">
    <location>
        <begin position="8"/>
        <end position="18"/>
    </location>
</feature>
<dbReference type="PANTHER" id="PTHR44102:SF17">
    <property type="entry name" value="43KDA POSTSYNAPTIC PROTEIN-RELATED"/>
    <property type="match status" value="1"/>
</dbReference>
<dbReference type="InterPro" id="IPR043376">
    <property type="entry name" value="NPG1-like"/>
</dbReference>
<dbReference type="Proteomes" id="UP000235145">
    <property type="component" value="Unassembled WGS sequence"/>
</dbReference>
<keyword evidence="1" id="KW-0802">TPR repeat</keyword>
<evidence type="ECO:0000313" key="3">
    <source>
        <dbReference type="EMBL" id="KAJ0194571.1"/>
    </source>
</evidence>
<protein>
    <submittedName>
        <fullName evidence="3">Uncharacterized protein</fullName>
    </submittedName>
</protein>
<dbReference type="PROSITE" id="PS50005">
    <property type="entry name" value="TPR"/>
    <property type="match status" value="1"/>
</dbReference>
<feature type="repeat" description="TPR" evidence="1">
    <location>
        <begin position="590"/>
        <end position="623"/>
    </location>
</feature>
<dbReference type="EMBL" id="NBSK02000008">
    <property type="protein sequence ID" value="KAJ0194571.1"/>
    <property type="molecule type" value="Genomic_DNA"/>
</dbReference>
<dbReference type="AlphaFoldDB" id="A0A9R1X0G1"/>
<feature type="region of interest" description="Disordered" evidence="2">
    <location>
        <begin position="1"/>
        <end position="20"/>
    </location>
</feature>
<feature type="compositionally biased region" description="Polar residues" evidence="2">
    <location>
        <begin position="27"/>
        <end position="43"/>
    </location>
</feature>
<proteinExistence type="predicted"/>
<evidence type="ECO:0000256" key="2">
    <source>
        <dbReference type="SAM" id="MobiDB-lite"/>
    </source>
</evidence>
<dbReference type="PANTHER" id="PTHR44102">
    <property type="entry name" value="PROTEIN NPG1"/>
    <property type="match status" value="1"/>
</dbReference>
<name>A0A9R1X0G1_LACSA</name>
<feature type="region of interest" description="Disordered" evidence="2">
    <location>
        <begin position="27"/>
        <end position="66"/>
    </location>
</feature>